<evidence type="ECO:0000313" key="2">
    <source>
        <dbReference type="Proteomes" id="UP000664203"/>
    </source>
</evidence>
<dbReference type="Pfam" id="PF12224">
    <property type="entry name" value="Amidoligase_2"/>
    <property type="match status" value="1"/>
</dbReference>
<dbReference type="PANTHER" id="PTHR36847">
    <property type="entry name" value="AMIDOLIGASE ENZYME"/>
    <property type="match status" value="1"/>
</dbReference>
<evidence type="ECO:0008006" key="3">
    <source>
        <dbReference type="Google" id="ProtNLM"/>
    </source>
</evidence>
<name>A0A8H3PIQ0_9LECA</name>
<dbReference type="OrthoDB" id="412402at2759"/>
<sequence>MEDPLRLQQAPDLLTLTFGVELEFVVRFKPGEYADDAEESRGWDPMHGDRARDHIRAVLDKEFSTYNKCERIDQSIPGFEKWDLGSDASIHAWELSPPPDEGRFDYYSMEVRSPALPYTTASLSHVREVFRRLFSTFDILINKSCGLHVHVGNELKGFPLQTLKTLCILTATFERELESLHPPSRIGNEYSQSCGALFVGISPWDMEKIIKSTRSENDLISLVQNGEKGYAYNLLNLVGDKGTVEFRQHEATVNVDDIIKWVELTCSLVEKAHEFATEDHYDLDQTNLRRYHLDDYLDATYYLPNRSILDVLANLGLDKLAEYYGGRGLFTHSRPAWAWADPCHEDTMAPWIDPDDRLECFHGEIVSRSVANSKENRKRYWEAVLACAKCIYINVPCEHDSTIGAESSWECFCDYWDCRSRVESRTTALGSVCGV</sequence>
<evidence type="ECO:0000313" key="1">
    <source>
        <dbReference type="EMBL" id="CAF9942316.1"/>
    </source>
</evidence>
<keyword evidence="2" id="KW-1185">Reference proteome</keyword>
<dbReference type="EMBL" id="CAJPDR010000741">
    <property type="protein sequence ID" value="CAF9942316.1"/>
    <property type="molecule type" value="Genomic_DNA"/>
</dbReference>
<dbReference type="Proteomes" id="UP000664203">
    <property type="component" value="Unassembled WGS sequence"/>
</dbReference>
<comment type="caution">
    <text evidence="1">The sequence shown here is derived from an EMBL/GenBank/DDBJ whole genome shotgun (WGS) entry which is preliminary data.</text>
</comment>
<accession>A0A8H3PIQ0</accession>
<dbReference type="InterPro" id="IPR022025">
    <property type="entry name" value="Amidoligase_2"/>
</dbReference>
<dbReference type="PANTHER" id="PTHR36847:SF1">
    <property type="entry name" value="AMIDOLIGASE ENZYME"/>
    <property type="match status" value="1"/>
</dbReference>
<protein>
    <recommendedName>
        <fullName evidence="3">Amidoligase enzyme-domain-containing protein</fullName>
    </recommendedName>
</protein>
<reference evidence="1" key="1">
    <citation type="submission" date="2021-03" db="EMBL/GenBank/DDBJ databases">
        <authorList>
            <person name="Tagirdzhanova G."/>
        </authorList>
    </citation>
    <scope>NUCLEOTIDE SEQUENCE</scope>
</reference>
<gene>
    <name evidence="1" type="ORF">ALECFALPRED_009697</name>
</gene>
<organism evidence="1 2">
    <name type="scientific">Alectoria fallacina</name>
    <dbReference type="NCBI Taxonomy" id="1903189"/>
    <lineage>
        <taxon>Eukaryota</taxon>
        <taxon>Fungi</taxon>
        <taxon>Dikarya</taxon>
        <taxon>Ascomycota</taxon>
        <taxon>Pezizomycotina</taxon>
        <taxon>Lecanoromycetes</taxon>
        <taxon>OSLEUM clade</taxon>
        <taxon>Lecanoromycetidae</taxon>
        <taxon>Lecanorales</taxon>
        <taxon>Lecanorineae</taxon>
        <taxon>Parmeliaceae</taxon>
        <taxon>Alectoria</taxon>
    </lineage>
</organism>
<dbReference type="AlphaFoldDB" id="A0A8H3PIQ0"/>
<proteinExistence type="predicted"/>